<dbReference type="AlphaFoldDB" id="A0A8H7EVA0"/>
<dbReference type="EMBL" id="JABXXO010000016">
    <property type="protein sequence ID" value="KAF7759867.1"/>
    <property type="molecule type" value="Genomic_DNA"/>
</dbReference>
<feature type="compositionally biased region" description="Basic and acidic residues" evidence="1">
    <location>
        <begin position="98"/>
        <end position="113"/>
    </location>
</feature>
<evidence type="ECO:0000313" key="2">
    <source>
        <dbReference type="EMBL" id="KAF7759867.1"/>
    </source>
</evidence>
<name>A0A8H7EVA0_AGABI</name>
<protein>
    <submittedName>
        <fullName evidence="2">Uncharacterized protein</fullName>
    </submittedName>
</protein>
<accession>A0A8H7EVA0</accession>
<comment type="caution">
    <text evidence="2">The sequence shown here is derived from an EMBL/GenBank/DDBJ whole genome shotgun (WGS) entry which is preliminary data.</text>
</comment>
<evidence type="ECO:0000313" key="4">
    <source>
        <dbReference type="Proteomes" id="UP000629468"/>
    </source>
</evidence>
<feature type="compositionally biased region" description="Acidic residues" evidence="1">
    <location>
        <begin position="114"/>
        <end position="123"/>
    </location>
</feature>
<dbReference type="Proteomes" id="UP000629468">
    <property type="component" value="Unassembled WGS sequence"/>
</dbReference>
<feature type="region of interest" description="Disordered" evidence="1">
    <location>
        <begin position="1"/>
        <end position="43"/>
    </location>
</feature>
<proteinExistence type="predicted"/>
<feature type="compositionally biased region" description="Basic and acidic residues" evidence="1">
    <location>
        <begin position="1"/>
        <end position="10"/>
    </location>
</feature>
<dbReference type="OMA" id="EYTHDIM"/>
<dbReference type="EMBL" id="JABXXO010000008">
    <property type="protein sequence ID" value="KAF7771848.1"/>
    <property type="molecule type" value="Genomic_DNA"/>
</dbReference>
<sequence>MDAEHKRRSETPATETTEKFSLFEQEETYDADISDKDDSGPEITGRRLFSVYIARKYTPVGRGGGGLERGRHFGGNVSAEGSGVDSDGKARVIRRKENRNDEEYAHDTTRGYEADDEADGVVD</sequence>
<gene>
    <name evidence="2" type="ORF">Agabi119p4_11562</name>
    <name evidence="3" type="ORF">Agabi119p4_6159</name>
</gene>
<evidence type="ECO:0000256" key="1">
    <source>
        <dbReference type="SAM" id="MobiDB-lite"/>
    </source>
</evidence>
<feature type="region of interest" description="Disordered" evidence="1">
    <location>
        <begin position="60"/>
        <end position="123"/>
    </location>
</feature>
<reference evidence="2 4" key="1">
    <citation type="journal article" name="Sci. Rep.">
        <title>Telomere-to-telomere assembled and centromere annotated genomes of the two main subspecies of the button mushroom Agaricus bisporus reveal especially polymorphic chromosome ends.</title>
        <authorList>
            <person name="Sonnenberg A.S.M."/>
            <person name="Sedaghat-Telgerd N."/>
            <person name="Lavrijssen B."/>
            <person name="Ohm R.A."/>
            <person name="Hendrickx P.M."/>
            <person name="Scholtmeijer K."/>
            <person name="Baars J.J.P."/>
            <person name="van Peer A."/>
        </authorList>
    </citation>
    <scope>NUCLEOTIDE SEQUENCE [LARGE SCALE GENOMIC DNA]</scope>
    <source>
        <strain evidence="2 4">H119_p4</strain>
    </source>
</reference>
<evidence type="ECO:0000313" key="3">
    <source>
        <dbReference type="EMBL" id="KAF7771848.1"/>
    </source>
</evidence>
<organism evidence="2 4">
    <name type="scientific">Agaricus bisporus var. burnettii</name>
    <dbReference type="NCBI Taxonomy" id="192524"/>
    <lineage>
        <taxon>Eukaryota</taxon>
        <taxon>Fungi</taxon>
        <taxon>Dikarya</taxon>
        <taxon>Basidiomycota</taxon>
        <taxon>Agaricomycotina</taxon>
        <taxon>Agaricomycetes</taxon>
        <taxon>Agaricomycetidae</taxon>
        <taxon>Agaricales</taxon>
        <taxon>Agaricineae</taxon>
        <taxon>Agaricaceae</taxon>
        <taxon>Agaricus</taxon>
    </lineage>
</organism>